<gene>
    <name evidence="2" type="ORF">Pan14r_48430</name>
</gene>
<accession>A0A5C5YCL6</accession>
<dbReference type="AlphaFoldDB" id="A0A5C5YCL6"/>
<dbReference type="Proteomes" id="UP000317238">
    <property type="component" value="Unassembled WGS sequence"/>
</dbReference>
<evidence type="ECO:0000256" key="1">
    <source>
        <dbReference type="ARBA" id="ARBA00022679"/>
    </source>
</evidence>
<dbReference type="InterPro" id="IPR026634">
    <property type="entry name" value="TPST-like"/>
</dbReference>
<keyword evidence="1 2" id="KW-0808">Transferase</keyword>
<dbReference type="SUPFAM" id="SSF52540">
    <property type="entry name" value="P-loop containing nucleoside triphosphate hydrolases"/>
    <property type="match status" value="1"/>
</dbReference>
<dbReference type="Gene3D" id="3.40.50.300">
    <property type="entry name" value="P-loop containing nucleotide triphosphate hydrolases"/>
    <property type="match status" value="1"/>
</dbReference>
<dbReference type="PANTHER" id="PTHR12788:SF10">
    <property type="entry name" value="PROTEIN-TYROSINE SULFOTRANSFERASE"/>
    <property type="match status" value="1"/>
</dbReference>
<dbReference type="GO" id="GO:0008476">
    <property type="term" value="F:protein-tyrosine sulfotransferase activity"/>
    <property type="evidence" value="ECO:0007669"/>
    <property type="project" value="InterPro"/>
</dbReference>
<name>A0A5C5YCL6_9PLAN</name>
<proteinExistence type="predicted"/>
<dbReference type="PANTHER" id="PTHR12788">
    <property type="entry name" value="PROTEIN-TYROSINE SULFOTRANSFERASE 2"/>
    <property type="match status" value="1"/>
</dbReference>
<dbReference type="Pfam" id="PF13469">
    <property type="entry name" value="Sulfotransfer_3"/>
    <property type="match status" value="1"/>
</dbReference>
<keyword evidence="3" id="KW-1185">Reference proteome</keyword>
<organism evidence="2 3">
    <name type="scientific">Crateriforma conspicua</name>
    <dbReference type="NCBI Taxonomy" id="2527996"/>
    <lineage>
        <taxon>Bacteria</taxon>
        <taxon>Pseudomonadati</taxon>
        <taxon>Planctomycetota</taxon>
        <taxon>Planctomycetia</taxon>
        <taxon>Planctomycetales</taxon>
        <taxon>Planctomycetaceae</taxon>
        <taxon>Crateriforma</taxon>
    </lineage>
</organism>
<sequence length="347" mass="38740">MQEASDIHPNVEPMQGPCPLALIASQPRAGSTLLQTMLGKHPDVVSAGETWLLLPLVYALESRTHGHPMPFDGELADQAVDDFAKSMLPGGRRSIERAMATMVNGIFDQARNAAGQKILIDKTPRYYRIIDEILRILDDVRMVLLIRNPLAVFSSILDTWIRGNWPYIAVHRDDLLMAPVHLAVASECGDQRLRTVRYEDLTADPDSVLADLQRFLGLQPTGGLADYGEATQRRFGDPKGIGLHRSANAQSIDKWVCRAGQDPVHWRMLDDYRQMLGSELLNRLGYDDRQLADQLAQVRPKAVGLVPPLTTFLRSPVRSKMRRSLKSRIRLAQAISQRPTTPLTKSA</sequence>
<protein>
    <submittedName>
        <fullName evidence="2">Sulfotransferase domain protein</fullName>
    </submittedName>
</protein>
<evidence type="ECO:0000313" key="3">
    <source>
        <dbReference type="Proteomes" id="UP000317238"/>
    </source>
</evidence>
<reference evidence="2 3" key="1">
    <citation type="submission" date="2019-02" db="EMBL/GenBank/DDBJ databases">
        <title>Deep-cultivation of Planctomycetes and their phenomic and genomic characterization uncovers novel biology.</title>
        <authorList>
            <person name="Wiegand S."/>
            <person name="Jogler M."/>
            <person name="Boedeker C."/>
            <person name="Pinto D."/>
            <person name="Vollmers J."/>
            <person name="Rivas-Marin E."/>
            <person name="Kohn T."/>
            <person name="Peeters S.H."/>
            <person name="Heuer A."/>
            <person name="Rast P."/>
            <person name="Oberbeckmann S."/>
            <person name="Bunk B."/>
            <person name="Jeske O."/>
            <person name="Meyerdierks A."/>
            <person name="Storesund J.E."/>
            <person name="Kallscheuer N."/>
            <person name="Luecker S."/>
            <person name="Lage O.M."/>
            <person name="Pohl T."/>
            <person name="Merkel B.J."/>
            <person name="Hornburger P."/>
            <person name="Mueller R.-W."/>
            <person name="Bruemmer F."/>
            <person name="Labrenz M."/>
            <person name="Spormann A.M."/>
            <person name="Op Den Camp H."/>
            <person name="Overmann J."/>
            <person name="Amann R."/>
            <person name="Jetten M.S.M."/>
            <person name="Mascher T."/>
            <person name="Medema M.H."/>
            <person name="Devos D.P."/>
            <person name="Kaster A.-K."/>
            <person name="Ovreas L."/>
            <person name="Rohde M."/>
            <person name="Galperin M.Y."/>
            <person name="Jogler C."/>
        </authorList>
    </citation>
    <scope>NUCLEOTIDE SEQUENCE [LARGE SCALE GENOMIC DNA]</scope>
    <source>
        <strain evidence="2 3">Pan14r</strain>
    </source>
</reference>
<dbReference type="EMBL" id="SJPL01000001">
    <property type="protein sequence ID" value="TWT72523.1"/>
    <property type="molecule type" value="Genomic_DNA"/>
</dbReference>
<dbReference type="InterPro" id="IPR027417">
    <property type="entry name" value="P-loop_NTPase"/>
</dbReference>
<comment type="caution">
    <text evidence="2">The sequence shown here is derived from an EMBL/GenBank/DDBJ whole genome shotgun (WGS) entry which is preliminary data.</text>
</comment>
<evidence type="ECO:0000313" key="2">
    <source>
        <dbReference type="EMBL" id="TWT72523.1"/>
    </source>
</evidence>